<evidence type="ECO:0000313" key="2">
    <source>
        <dbReference type="Proteomes" id="UP000078397"/>
    </source>
</evidence>
<dbReference type="GeneID" id="28852883"/>
<dbReference type="KEGG" id="pchm:VFPPC_10538"/>
<proteinExistence type="predicted"/>
<dbReference type="RefSeq" id="XP_018137506.1">
    <property type="nucleotide sequence ID" value="XM_018288889.1"/>
</dbReference>
<keyword evidence="2" id="KW-1185">Reference proteome</keyword>
<gene>
    <name evidence="1" type="ORF">VFPPC_10538</name>
</gene>
<reference evidence="1 2" key="1">
    <citation type="journal article" date="2016" name="PLoS Pathog.">
        <title>Biosynthesis of antibiotic leucinostatins in bio-control fungus Purpureocillium lilacinum and their inhibition on phytophthora revealed by genome mining.</title>
        <authorList>
            <person name="Wang G."/>
            <person name="Liu Z."/>
            <person name="Lin R."/>
            <person name="Li E."/>
            <person name="Mao Z."/>
            <person name="Ling J."/>
            <person name="Yang Y."/>
            <person name="Yin W.B."/>
            <person name="Xie B."/>
        </authorList>
    </citation>
    <scope>NUCLEOTIDE SEQUENCE [LARGE SCALE GENOMIC DNA]</scope>
    <source>
        <strain evidence="1">170</strain>
    </source>
</reference>
<organism evidence="1 2">
    <name type="scientific">Pochonia chlamydosporia 170</name>
    <dbReference type="NCBI Taxonomy" id="1380566"/>
    <lineage>
        <taxon>Eukaryota</taxon>
        <taxon>Fungi</taxon>
        <taxon>Dikarya</taxon>
        <taxon>Ascomycota</taxon>
        <taxon>Pezizomycotina</taxon>
        <taxon>Sordariomycetes</taxon>
        <taxon>Hypocreomycetidae</taxon>
        <taxon>Hypocreales</taxon>
        <taxon>Clavicipitaceae</taxon>
        <taxon>Pochonia</taxon>
    </lineage>
</organism>
<protein>
    <submittedName>
        <fullName evidence="1">Uncharacterized protein</fullName>
    </submittedName>
</protein>
<sequence length="191" mass="21782">MDEHTVKKRRIYDSLAHNVAYPIPSAQNLTPPKEKVTNLPRTSLAISRRPNSPLMRFCIQVTKFTTDAPCTCTVVALQFRRGAHSREVLSLRTQGDKFTSHGFTNSRRKFTYRATWERSPLRTQGDKFTSHGFATQGDIITYRAALLNYSYIAQGSKEERRVLEPLEGVRTLYVNAMLYPNHSLSCFLPPS</sequence>
<evidence type="ECO:0000313" key="1">
    <source>
        <dbReference type="EMBL" id="OAQ59482.1"/>
    </source>
</evidence>
<dbReference type="AlphaFoldDB" id="A0A179F227"/>
<comment type="caution">
    <text evidence="1">The sequence shown here is derived from an EMBL/GenBank/DDBJ whole genome shotgun (WGS) entry which is preliminary data.</text>
</comment>
<accession>A0A179F227</accession>
<dbReference type="EMBL" id="LSBJ02000011">
    <property type="protein sequence ID" value="OAQ59482.1"/>
    <property type="molecule type" value="Genomic_DNA"/>
</dbReference>
<dbReference type="Proteomes" id="UP000078397">
    <property type="component" value="Unassembled WGS sequence"/>
</dbReference>
<name>A0A179F227_METCM</name>